<dbReference type="CTD" id="20200543"/>
<dbReference type="EMBL" id="KB097571">
    <property type="protein sequence ID" value="ESN94557.1"/>
    <property type="molecule type" value="Genomic_DNA"/>
</dbReference>
<dbReference type="GO" id="GO:0006357">
    <property type="term" value="P:regulation of transcription by RNA polymerase II"/>
    <property type="evidence" value="ECO:0000318"/>
    <property type="project" value="GO_Central"/>
</dbReference>
<protein>
    <recommendedName>
        <fullName evidence="7">Homeobox domain-containing protein</fullName>
    </recommendedName>
</protein>
<sequence length="170" mass="19137">MSQQLPIKNSISSNNNNSISNTNNNLNTPQNFQNIDGNANQSLPTSNFQSPANDSTSTTKSHGQNFVACQQQTTLNNSTRVVKKRIILSNDRTSILENYYQNNFNFPYPDLETRESLASQCGISCSQVNKWFSNRRNKDKNTRSLTDIANINLVINFYSHKSSFNQGFGV</sequence>
<dbReference type="PANTHER" id="PTHR24324">
    <property type="entry name" value="HOMEOBOX PROTEIN HHEX"/>
    <property type="match status" value="1"/>
</dbReference>
<feature type="compositionally biased region" description="Polar residues" evidence="6">
    <location>
        <begin position="29"/>
        <end position="63"/>
    </location>
</feature>
<evidence type="ECO:0000256" key="1">
    <source>
        <dbReference type="ARBA" id="ARBA00023125"/>
    </source>
</evidence>
<evidence type="ECO:0000256" key="5">
    <source>
        <dbReference type="RuleBase" id="RU000682"/>
    </source>
</evidence>
<dbReference type="OrthoDB" id="4187154at2759"/>
<dbReference type="InterPro" id="IPR001356">
    <property type="entry name" value="HD"/>
</dbReference>
<dbReference type="PROSITE" id="PS00027">
    <property type="entry name" value="HOMEOBOX_1"/>
    <property type="match status" value="1"/>
</dbReference>
<dbReference type="SUPFAM" id="SSF46689">
    <property type="entry name" value="Homeodomain-like"/>
    <property type="match status" value="1"/>
</dbReference>
<evidence type="ECO:0000256" key="2">
    <source>
        <dbReference type="ARBA" id="ARBA00023155"/>
    </source>
</evidence>
<dbReference type="SMART" id="SM00389">
    <property type="entry name" value="HOX"/>
    <property type="match status" value="1"/>
</dbReference>
<evidence type="ECO:0000256" key="4">
    <source>
        <dbReference type="PROSITE-ProRule" id="PRU00108"/>
    </source>
</evidence>
<reference evidence="9" key="3">
    <citation type="submission" date="2015-06" db="UniProtKB">
        <authorList>
            <consortium name="EnsemblMetazoa"/>
        </authorList>
    </citation>
    <scope>IDENTIFICATION</scope>
</reference>
<feature type="DNA-binding region" description="Homeobox" evidence="4">
    <location>
        <begin position="81"/>
        <end position="143"/>
    </location>
</feature>
<keyword evidence="10" id="KW-1185">Reference proteome</keyword>
<dbReference type="InterPro" id="IPR051000">
    <property type="entry name" value="Homeobox_DNA-bind_prot"/>
</dbReference>
<comment type="subcellular location">
    <subcellularLocation>
        <location evidence="4 5">Nucleus</location>
    </subcellularLocation>
</comment>
<dbReference type="CDD" id="cd00086">
    <property type="entry name" value="homeodomain"/>
    <property type="match status" value="1"/>
</dbReference>
<evidence type="ECO:0000313" key="10">
    <source>
        <dbReference type="Proteomes" id="UP000015101"/>
    </source>
</evidence>
<feature type="compositionally biased region" description="Low complexity" evidence="6">
    <location>
        <begin position="9"/>
        <end position="28"/>
    </location>
</feature>
<proteinExistence type="predicted"/>
<dbReference type="EnsemblMetazoa" id="HelroT164414">
    <property type="protein sequence ID" value="HelroP164414"/>
    <property type="gene ID" value="HelroG164414"/>
</dbReference>
<dbReference type="InterPro" id="IPR009057">
    <property type="entry name" value="Homeodomain-like_sf"/>
</dbReference>
<dbReference type="GO" id="GO:0000981">
    <property type="term" value="F:DNA-binding transcription factor activity, RNA polymerase II-specific"/>
    <property type="evidence" value="ECO:0007669"/>
    <property type="project" value="InterPro"/>
</dbReference>
<dbReference type="PANTHER" id="PTHR24324:SF9">
    <property type="entry name" value="HOMEOBOX DOMAIN-CONTAINING PROTEIN"/>
    <property type="match status" value="1"/>
</dbReference>
<dbReference type="PROSITE" id="PS50071">
    <property type="entry name" value="HOMEOBOX_2"/>
    <property type="match status" value="1"/>
</dbReference>
<evidence type="ECO:0000313" key="9">
    <source>
        <dbReference type="EnsemblMetazoa" id="HelroP164414"/>
    </source>
</evidence>
<dbReference type="Pfam" id="PF00046">
    <property type="entry name" value="Homeodomain"/>
    <property type="match status" value="1"/>
</dbReference>
<dbReference type="GO" id="GO:0005634">
    <property type="term" value="C:nucleus"/>
    <property type="evidence" value="ECO:0007669"/>
    <property type="project" value="UniProtKB-SubCell"/>
</dbReference>
<evidence type="ECO:0000313" key="8">
    <source>
        <dbReference type="EMBL" id="ESN94557.1"/>
    </source>
</evidence>
<dbReference type="KEGG" id="hro:HELRODRAFT_164414"/>
<gene>
    <name evidence="9" type="primary">20200543</name>
    <name evidence="8" type="ORF">HELRODRAFT_164414</name>
</gene>
<reference evidence="8 10" key="2">
    <citation type="journal article" date="2013" name="Nature">
        <title>Insights into bilaterian evolution from three spiralian genomes.</title>
        <authorList>
            <person name="Simakov O."/>
            <person name="Marletaz F."/>
            <person name="Cho S.J."/>
            <person name="Edsinger-Gonzales E."/>
            <person name="Havlak P."/>
            <person name="Hellsten U."/>
            <person name="Kuo D.H."/>
            <person name="Larsson T."/>
            <person name="Lv J."/>
            <person name="Arendt D."/>
            <person name="Savage R."/>
            <person name="Osoegawa K."/>
            <person name="de Jong P."/>
            <person name="Grimwood J."/>
            <person name="Chapman J.A."/>
            <person name="Shapiro H."/>
            <person name="Aerts A."/>
            <person name="Otillar R.P."/>
            <person name="Terry A.Y."/>
            <person name="Boore J.L."/>
            <person name="Grigoriev I.V."/>
            <person name="Lindberg D.R."/>
            <person name="Seaver E.C."/>
            <person name="Weisblat D.A."/>
            <person name="Putnam N.H."/>
            <person name="Rokhsar D.S."/>
        </authorList>
    </citation>
    <scope>NUCLEOTIDE SEQUENCE</scope>
</reference>
<keyword evidence="1 4" id="KW-0238">DNA-binding</keyword>
<evidence type="ECO:0000256" key="6">
    <source>
        <dbReference type="SAM" id="MobiDB-lite"/>
    </source>
</evidence>
<dbReference type="AlphaFoldDB" id="T1EVE3"/>
<dbReference type="InParanoid" id="T1EVE3"/>
<dbReference type="GeneID" id="20200543"/>
<evidence type="ECO:0000256" key="3">
    <source>
        <dbReference type="ARBA" id="ARBA00023242"/>
    </source>
</evidence>
<dbReference type="HOGENOM" id="CLU_1679852_0_0_1"/>
<dbReference type="GO" id="GO:0000978">
    <property type="term" value="F:RNA polymerase II cis-regulatory region sequence-specific DNA binding"/>
    <property type="evidence" value="ECO:0000318"/>
    <property type="project" value="GO_Central"/>
</dbReference>
<organism evidence="9 10">
    <name type="scientific">Helobdella robusta</name>
    <name type="common">Californian leech</name>
    <dbReference type="NCBI Taxonomy" id="6412"/>
    <lineage>
        <taxon>Eukaryota</taxon>
        <taxon>Metazoa</taxon>
        <taxon>Spiralia</taxon>
        <taxon>Lophotrochozoa</taxon>
        <taxon>Annelida</taxon>
        <taxon>Clitellata</taxon>
        <taxon>Hirudinea</taxon>
        <taxon>Rhynchobdellida</taxon>
        <taxon>Glossiphoniidae</taxon>
        <taxon>Helobdella</taxon>
    </lineage>
</organism>
<feature type="domain" description="Homeobox" evidence="7">
    <location>
        <begin position="79"/>
        <end position="142"/>
    </location>
</feature>
<keyword evidence="2 4" id="KW-0371">Homeobox</keyword>
<dbReference type="RefSeq" id="XP_009027608.1">
    <property type="nucleotide sequence ID" value="XM_009029360.1"/>
</dbReference>
<accession>T1EVE3</accession>
<feature type="region of interest" description="Disordered" evidence="6">
    <location>
        <begin position="1"/>
        <end position="63"/>
    </location>
</feature>
<dbReference type="Proteomes" id="UP000015101">
    <property type="component" value="Unassembled WGS sequence"/>
</dbReference>
<reference evidence="10" key="1">
    <citation type="submission" date="2012-12" db="EMBL/GenBank/DDBJ databases">
        <authorList>
            <person name="Hellsten U."/>
            <person name="Grimwood J."/>
            <person name="Chapman J.A."/>
            <person name="Shapiro H."/>
            <person name="Aerts A."/>
            <person name="Otillar R.P."/>
            <person name="Terry A.Y."/>
            <person name="Boore J.L."/>
            <person name="Simakov O."/>
            <person name="Marletaz F."/>
            <person name="Cho S.-J."/>
            <person name="Edsinger-Gonzales E."/>
            <person name="Havlak P."/>
            <person name="Kuo D.-H."/>
            <person name="Larsson T."/>
            <person name="Lv J."/>
            <person name="Arendt D."/>
            <person name="Savage R."/>
            <person name="Osoegawa K."/>
            <person name="de Jong P."/>
            <person name="Lindberg D.R."/>
            <person name="Seaver E.C."/>
            <person name="Weisblat D.A."/>
            <person name="Putnam N.H."/>
            <person name="Grigoriev I.V."/>
            <person name="Rokhsar D.S."/>
        </authorList>
    </citation>
    <scope>NUCLEOTIDE SEQUENCE</scope>
</reference>
<dbReference type="Gene3D" id="1.10.10.60">
    <property type="entry name" value="Homeodomain-like"/>
    <property type="match status" value="1"/>
</dbReference>
<dbReference type="eggNOG" id="ENOG502SZTR">
    <property type="taxonomic scope" value="Eukaryota"/>
</dbReference>
<name>T1EVE3_HELRO</name>
<dbReference type="GO" id="GO:0030154">
    <property type="term" value="P:cell differentiation"/>
    <property type="evidence" value="ECO:0000318"/>
    <property type="project" value="GO_Central"/>
</dbReference>
<evidence type="ECO:0000259" key="7">
    <source>
        <dbReference type="PROSITE" id="PS50071"/>
    </source>
</evidence>
<dbReference type="EMBL" id="AMQM01001658">
    <property type="status" value="NOT_ANNOTATED_CDS"/>
    <property type="molecule type" value="Genomic_DNA"/>
</dbReference>
<keyword evidence="3 4" id="KW-0539">Nucleus</keyword>
<dbReference type="InterPro" id="IPR017970">
    <property type="entry name" value="Homeobox_CS"/>
</dbReference>